<feature type="domain" description="DUF4461" evidence="2">
    <location>
        <begin position="192"/>
        <end position="498"/>
    </location>
</feature>
<evidence type="ECO:0008006" key="5">
    <source>
        <dbReference type="Google" id="ProtNLM"/>
    </source>
</evidence>
<proteinExistence type="predicted"/>
<keyword evidence="4" id="KW-1185">Reference proteome</keyword>
<dbReference type="InterPro" id="IPR027986">
    <property type="entry name" value="TCAIM"/>
</dbReference>
<dbReference type="Pfam" id="PF14688">
    <property type="entry name" value="DUF4461"/>
    <property type="match status" value="1"/>
</dbReference>
<dbReference type="PhylomeDB" id="A0A1B0GCR2"/>
<dbReference type="PANTHER" id="PTHR31596:SF1">
    <property type="entry name" value="T-CELL ACTIVATION INHIBITOR, MITOCHONDRIAL"/>
    <property type="match status" value="1"/>
</dbReference>
<dbReference type="Proteomes" id="UP000092444">
    <property type="component" value="Unassembled WGS sequence"/>
</dbReference>
<protein>
    <recommendedName>
        <fullName evidence="5">T-cell activation inhibitor, mitochondrial</fullName>
    </recommendedName>
</protein>
<evidence type="ECO:0000259" key="2">
    <source>
        <dbReference type="Pfam" id="PF14688"/>
    </source>
</evidence>
<dbReference type="InterPro" id="IPR028031">
    <property type="entry name" value="DUF4460"/>
</dbReference>
<dbReference type="EMBL" id="CCAG010002190">
    <property type="status" value="NOT_ANNOTATED_CDS"/>
    <property type="molecule type" value="Genomic_DNA"/>
</dbReference>
<evidence type="ECO:0000313" key="4">
    <source>
        <dbReference type="Proteomes" id="UP000092444"/>
    </source>
</evidence>
<evidence type="ECO:0000259" key="1">
    <source>
        <dbReference type="Pfam" id="PF14687"/>
    </source>
</evidence>
<dbReference type="InterPro" id="IPR027989">
    <property type="entry name" value="DUF4461"/>
</dbReference>
<feature type="domain" description="DUF4460" evidence="1">
    <location>
        <begin position="43"/>
        <end position="143"/>
    </location>
</feature>
<dbReference type="AlphaFoldDB" id="A0A1B0GCR2"/>
<accession>A0A1B0GCR2</accession>
<dbReference type="PANTHER" id="PTHR31596">
    <property type="entry name" value="T-CELL ACTIVATION INHIBITOR, MITOCHONDRIAL"/>
    <property type="match status" value="1"/>
</dbReference>
<reference evidence="3" key="1">
    <citation type="submission" date="2020-05" db="UniProtKB">
        <authorList>
            <consortium name="EnsemblMetazoa"/>
        </authorList>
    </citation>
    <scope>IDENTIFICATION</scope>
    <source>
        <strain evidence="3">Yale</strain>
    </source>
</reference>
<dbReference type="GO" id="GO:0005739">
    <property type="term" value="C:mitochondrion"/>
    <property type="evidence" value="ECO:0007669"/>
    <property type="project" value="TreeGrafter"/>
</dbReference>
<evidence type="ECO:0000313" key="3">
    <source>
        <dbReference type="EnsemblMetazoa" id="GMOY011088-PA"/>
    </source>
</evidence>
<organism evidence="3 4">
    <name type="scientific">Glossina morsitans morsitans</name>
    <name type="common">Savannah tsetse fly</name>
    <dbReference type="NCBI Taxonomy" id="37546"/>
    <lineage>
        <taxon>Eukaryota</taxon>
        <taxon>Metazoa</taxon>
        <taxon>Ecdysozoa</taxon>
        <taxon>Arthropoda</taxon>
        <taxon>Hexapoda</taxon>
        <taxon>Insecta</taxon>
        <taxon>Pterygota</taxon>
        <taxon>Neoptera</taxon>
        <taxon>Endopterygota</taxon>
        <taxon>Diptera</taxon>
        <taxon>Brachycera</taxon>
        <taxon>Muscomorpha</taxon>
        <taxon>Hippoboscoidea</taxon>
        <taxon>Glossinidae</taxon>
        <taxon>Glossina</taxon>
    </lineage>
</organism>
<name>A0A1B0GCR2_GLOMM</name>
<dbReference type="EnsemblMetazoa" id="GMOY011088-RA">
    <property type="protein sequence ID" value="GMOY011088-PA"/>
    <property type="gene ID" value="GMOY011088"/>
</dbReference>
<dbReference type="VEuPathDB" id="VectorBase:GMOY011088"/>
<sequence length="500" mass="58216">MYLQTEHFCNGKMLWNRFVVGLRSHILIQVWHPIYNYGCLRCISTELASALRPFYFAVHPDLFGQHPKQRTVNEDSLKQLNAHIEILYEGKYHALREAKTLKFYIRVENAENRDTFKLITITLDNRLRDPKVIIQKLLELCSLPTDYVKRIKDSAGFSATTTEFKPGRDYNYGPGFMDFEVHFREAKFENETTLEKWIGENAILAKGRAQDLVPLIEEVEKLRVELIERFGLKDARFDCGWNFEHFRGCLKTLERLEKMHAKHMKNLRGRIVVFAPFTGISLEGHVMLYTGDVLNNWIEFIKNIPIHDGFVKQIPVYENTLSQVLRKIKIGRRKFMPKQQAREYASHLIKVTTTIGDYLSRNKFPKSWPTSLNRYEIVVESEAGPLMVSPTGQLIVPAACPGFMLVDFITNNLDTAEELMKKYAYEKHIERELTQQCIEQLKLKNLTKEDLITPDKMIKTLTALLRYKSAQFEGLNLNISNYYSVLTDGVVCIPWDFNTR</sequence>
<dbReference type="Pfam" id="PF14687">
    <property type="entry name" value="DUF4460"/>
    <property type="match status" value="1"/>
</dbReference>